<dbReference type="GO" id="GO:0047474">
    <property type="term" value="F:long-chain fatty acid--protein ligase activity"/>
    <property type="evidence" value="ECO:0007669"/>
    <property type="project" value="InterPro"/>
</dbReference>
<dbReference type="Proteomes" id="UP000037822">
    <property type="component" value="Unassembled WGS sequence"/>
</dbReference>
<dbReference type="EMBL" id="LGSZ01000047">
    <property type="protein sequence ID" value="KPH79962.1"/>
    <property type="molecule type" value="Genomic_DNA"/>
</dbReference>
<dbReference type="SUPFAM" id="SSF56801">
    <property type="entry name" value="Acetyl-CoA synthetase-like"/>
    <property type="match status" value="1"/>
</dbReference>
<dbReference type="OrthoDB" id="3597198at2"/>
<name>A0A0N0MBK5_9HYPH</name>
<evidence type="ECO:0000313" key="2">
    <source>
        <dbReference type="EMBL" id="KPH79962.1"/>
    </source>
</evidence>
<organism evidence="2 3">
    <name type="scientific">Bosea vaviloviae</name>
    <dbReference type="NCBI Taxonomy" id="1526658"/>
    <lineage>
        <taxon>Bacteria</taxon>
        <taxon>Pseudomonadati</taxon>
        <taxon>Pseudomonadota</taxon>
        <taxon>Alphaproteobacteria</taxon>
        <taxon>Hyphomicrobiales</taxon>
        <taxon>Boseaceae</taxon>
        <taxon>Bosea</taxon>
    </lineage>
</organism>
<dbReference type="Pfam" id="PF04443">
    <property type="entry name" value="LuxE"/>
    <property type="match status" value="1"/>
</dbReference>
<reference evidence="2 3" key="1">
    <citation type="submission" date="2015-07" db="EMBL/GenBank/DDBJ databases">
        <title>Whole genome sequencing of Bosea vaviloviae isolated from cave pool.</title>
        <authorList>
            <person name="Tan N.E.H."/>
            <person name="Lee Y.P."/>
            <person name="Gan H.M."/>
            <person name="Barton H."/>
            <person name="Savka M.A."/>
        </authorList>
    </citation>
    <scope>NUCLEOTIDE SEQUENCE [LARGE SCALE GENOMIC DNA]</scope>
    <source>
        <strain evidence="2 3">SD260</strain>
    </source>
</reference>
<evidence type="ECO:0000259" key="1">
    <source>
        <dbReference type="Pfam" id="PF04443"/>
    </source>
</evidence>
<dbReference type="InterPro" id="IPR042099">
    <property type="entry name" value="ANL_N_sf"/>
</dbReference>
<gene>
    <name evidence="2" type="ORF">AE618_15540</name>
</gene>
<dbReference type="GO" id="GO:0008218">
    <property type="term" value="P:bioluminescence"/>
    <property type="evidence" value="ECO:0007669"/>
    <property type="project" value="InterPro"/>
</dbReference>
<comment type="caution">
    <text evidence="2">The sequence shown here is derived from an EMBL/GenBank/DDBJ whole genome shotgun (WGS) entry which is preliminary data.</text>
</comment>
<proteinExistence type="predicted"/>
<keyword evidence="2" id="KW-0436">Ligase</keyword>
<protein>
    <submittedName>
        <fullName evidence="2">Long-chain fatty acid--CoA ligase</fullName>
    </submittedName>
</protein>
<keyword evidence="3" id="KW-1185">Reference proteome</keyword>
<evidence type="ECO:0000313" key="3">
    <source>
        <dbReference type="Proteomes" id="UP000037822"/>
    </source>
</evidence>
<sequence length="369" mass="40147">MVSRGKAWLDVTEAEIIEALLAFIDRDEASEAEFERMALDVFAYQFANNPPYRRFAIQRGRTTLTVRDWRDIPAVPITAFKDMTLSCTPPERAQRVFMTSGTTQGGVRGKSHHPTLAVWDRSMLVNFRARFMRGLERIEMGILFPDEEAMPNSSLAHYLALAKQECGTADSEGFIGADGLDLARLTAALERAQASGRPYALLGASYSFVHLLDALAAQGRRFALPKGSRILDTGGFKGQSREMGADAFYDALSAALGVDRSACINMYGMTELSTQFYDDGNAICPPVKSGPHWIRSRVVDPVSGRDLPEGSTGVLVHHDLAHFNCVSAILTEDAGIMVEGGFKLLGRVDGADSKGCSLAVAEFLKAARG</sequence>
<feature type="domain" description="Acyl-protein synthetase LuxE" evidence="1">
    <location>
        <begin position="29"/>
        <end position="362"/>
    </location>
</feature>
<accession>A0A0N0MBK5</accession>
<dbReference type="Gene3D" id="3.40.50.12780">
    <property type="entry name" value="N-terminal domain of ligase-like"/>
    <property type="match status" value="1"/>
</dbReference>
<dbReference type="PATRIC" id="fig|1526658.3.peg.4483"/>
<dbReference type="AlphaFoldDB" id="A0A0N0MBK5"/>
<dbReference type="InterPro" id="IPR007534">
    <property type="entry name" value="LuxE"/>
</dbReference>